<dbReference type="PANTHER" id="PTHR40053">
    <property type="entry name" value="SPORULATION-CONTROL PROTEIN SPO0M"/>
    <property type="match status" value="1"/>
</dbReference>
<accession>A0A4R3L2B8</accession>
<protein>
    <submittedName>
        <fullName evidence="1">Sporulation-control protein</fullName>
    </submittedName>
</protein>
<organism evidence="1 2">
    <name type="scientific">Hazenella coriacea</name>
    <dbReference type="NCBI Taxonomy" id="1179467"/>
    <lineage>
        <taxon>Bacteria</taxon>
        <taxon>Bacillati</taxon>
        <taxon>Bacillota</taxon>
        <taxon>Bacilli</taxon>
        <taxon>Bacillales</taxon>
        <taxon>Thermoactinomycetaceae</taxon>
        <taxon>Hazenella</taxon>
    </lineage>
</organism>
<name>A0A4R3L2B8_9BACL</name>
<gene>
    <name evidence="1" type="ORF">EDD58_11058</name>
</gene>
<sequence>MVFSKALASLGVGAAKVDTRLEKAKFRQGEMIQGKIFIQGGQAEQQIDEIYLYLIVQYYHEGSQSEYVIEEKRLTDLILIAPREIKEIPFEFQLPYDSPISSYGSTLYLKTGLDIKMAIDPGDMDGIDVEPHSIVDSVLIAAERVGFQLYSVEYDFEHYFSRHPFVQVYKLKPSGRYNQVLDGLEFVFTAQEDSVDVIMNVDRKAVCFMSSMEEALDLDRRLVPFTVKQADVDAGGLVELQNRLEELITPHLE</sequence>
<dbReference type="EMBL" id="SMAG01000010">
    <property type="protein sequence ID" value="TCS92831.1"/>
    <property type="molecule type" value="Genomic_DNA"/>
</dbReference>
<reference evidence="1 2" key="1">
    <citation type="submission" date="2019-03" db="EMBL/GenBank/DDBJ databases">
        <title>Genomic Encyclopedia of Type Strains, Phase IV (KMG-IV): sequencing the most valuable type-strain genomes for metagenomic binning, comparative biology and taxonomic classification.</title>
        <authorList>
            <person name="Goeker M."/>
        </authorList>
    </citation>
    <scope>NUCLEOTIDE SEQUENCE [LARGE SCALE GENOMIC DNA]</scope>
    <source>
        <strain evidence="1 2">DSM 45707</strain>
    </source>
</reference>
<dbReference type="PANTHER" id="PTHR40053:SF1">
    <property type="entry name" value="SPORULATION-CONTROL PROTEIN SPO0M"/>
    <property type="match status" value="1"/>
</dbReference>
<dbReference type="OrthoDB" id="2351239at2"/>
<evidence type="ECO:0000313" key="1">
    <source>
        <dbReference type="EMBL" id="TCS92831.1"/>
    </source>
</evidence>
<dbReference type="InterPro" id="IPR009776">
    <property type="entry name" value="Spore_0_M"/>
</dbReference>
<proteinExistence type="predicted"/>
<evidence type="ECO:0000313" key="2">
    <source>
        <dbReference type="Proteomes" id="UP000294937"/>
    </source>
</evidence>
<dbReference type="Pfam" id="PF07070">
    <property type="entry name" value="Spo0M"/>
    <property type="match status" value="1"/>
</dbReference>
<comment type="caution">
    <text evidence="1">The sequence shown here is derived from an EMBL/GenBank/DDBJ whole genome shotgun (WGS) entry which is preliminary data.</text>
</comment>
<dbReference type="Proteomes" id="UP000294937">
    <property type="component" value="Unassembled WGS sequence"/>
</dbReference>
<keyword evidence="2" id="KW-1185">Reference proteome</keyword>
<dbReference type="AlphaFoldDB" id="A0A4R3L2B8"/>
<dbReference type="RefSeq" id="WP_131926459.1">
    <property type="nucleotide sequence ID" value="NZ_SMAG01000010.1"/>
</dbReference>